<proteinExistence type="predicted"/>
<reference evidence="1" key="1">
    <citation type="submission" date="2023-01" db="EMBL/GenBank/DDBJ databases">
        <title>Colletotrichum chrysophilum M932 genome sequence.</title>
        <authorList>
            <person name="Baroncelli R."/>
        </authorList>
    </citation>
    <scope>NUCLEOTIDE SEQUENCE</scope>
    <source>
        <strain evidence="1">M932</strain>
    </source>
</reference>
<evidence type="ECO:0000313" key="1">
    <source>
        <dbReference type="EMBL" id="KAK1843015.1"/>
    </source>
</evidence>
<protein>
    <submittedName>
        <fullName evidence="1">Uncharacterized protein</fullName>
    </submittedName>
</protein>
<comment type="caution">
    <text evidence="1">The sequence shown here is derived from an EMBL/GenBank/DDBJ whole genome shotgun (WGS) entry which is preliminary data.</text>
</comment>
<dbReference type="AlphaFoldDB" id="A0AAD9EC10"/>
<accession>A0AAD9EC10</accession>
<evidence type="ECO:0000313" key="2">
    <source>
        <dbReference type="Proteomes" id="UP001243330"/>
    </source>
</evidence>
<dbReference type="Proteomes" id="UP001243330">
    <property type="component" value="Unassembled WGS sequence"/>
</dbReference>
<name>A0AAD9EC10_9PEZI</name>
<dbReference type="EMBL" id="JAQOWY010000381">
    <property type="protein sequence ID" value="KAK1843015.1"/>
    <property type="molecule type" value="Genomic_DNA"/>
</dbReference>
<organism evidence="1 2">
    <name type="scientific">Colletotrichum chrysophilum</name>
    <dbReference type="NCBI Taxonomy" id="1836956"/>
    <lineage>
        <taxon>Eukaryota</taxon>
        <taxon>Fungi</taxon>
        <taxon>Dikarya</taxon>
        <taxon>Ascomycota</taxon>
        <taxon>Pezizomycotina</taxon>
        <taxon>Sordariomycetes</taxon>
        <taxon>Hypocreomycetidae</taxon>
        <taxon>Glomerellales</taxon>
        <taxon>Glomerellaceae</taxon>
        <taxon>Colletotrichum</taxon>
        <taxon>Colletotrichum gloeosporioides species complex</taxon>
    </lineage>
</organism>
<keyword evidence="2" id="KW-1185">Reference proteome</keyword>
<gene>
    <name evidence="1" type="ORF">CCHR01_14357</name>
</gene>
<sequence>METGDPQTGQLPAKALTVVRIQKKRVPRFVLALEAQVPQGAIGQLNVWRRRHGTADGAVEMKEHYMKEGEWSGEIGTRC</sequence>